<dbReference type="EMBL" id="JAGKQM010000009">
    <property type="protein sequence ID" value="KAH0911536.1"/>
    <property type="molecule type" value="Genomic_DNA"/>
</dbReference>
<keyword evidence="4" id="KW-1185">Reference proteome</keyword>
<protein>
    <recommendedName>
        <fullName evidence="1">RNase H type-1 domain-containing protein</fullName>
    </recommendedName>
</protein>
<evidence type="ECO:0000313" key="2">
    <source>
        <dbReference type="EMBL" id="KAH0911536.1"/>
    </source>
</evidence>
<dbReference type="InterPro" id="IPR002156">
    <property type="entry name" value="RNaseH_domain"/>
</dbReference>
<evidence type="ECO:0000313" key="3">
    <source>
        <dbReference type="EMBL" id="KAH0911538.1"/>
    </source>
</evidence>
<gene>
    <name evidence="2" type="ORF">HID58_034857</name>
    <name evidence="3" type="ORF">HID58_034859</name>
</gene>
<dbReference type="Pfam" id="PF13456">
    <property type="entry name" value="RVT_3"/>
    <property type="match status" value="1"/>
</dbReference>
<feature type="non-terminal residue" evidence="3">
    <location>
        <position position="1"/>
    </location>
</feature>
<sequence length="97" mass="11008">LAWAHASNPQQRNALESEFQALLFAMIKCWSNGYRNLQTGYNGKQSLKMLNSVGQTDFPIHTDNLAKHAIPSLSSFHFYSFVPNFISSALSNDFFDY</sequence>
<evidence type="ECO:0000313" key="4">
    <source>
        <dbReference type="Proteomes" id="UP000824890"/>
    </source>
</evidence>
<reference evidence="3 4" key="1">
    <citation type="submission" date="2021-05" db="EMBL/GenBank/DDBJ databases">
        <title>Genome Assembly of Synthetic Allotetraploid Brassica napus Reveals Homoeologous Exchanges between Subgenomes.</title>
        <authorList>
            <person name="Davis J.T."/>
        </authorList>
    </citation>
    <scope>NUCLEOTIDE SEQUENCE [LARGE SCALE GENOMIC DNA]</scope>
    <source>
        <strain evidence="4">cv. Da-Ae</strain>
        <tissue evidence="3">Seedling</tissue>
    </source>
</reference>
<dbReference type="Proteomes" id="UP000824890">
    <property type="component" value="Unassembled WGS sequence"/>
</dbReference>
<dbReference type="EMBL" id="JAGKQM010000009">
    <property type="protein sequence ID" value="KAH0911538.1"/>
    <property type="molecule type" value="Genomic_DNA"/>
</dbReference>
<comment type="caution">
    <text evidence="3">The sequence shown here is derived from an EMBL/GenBank/DDBJ whole genome shotgun (WGS) entry which is preliminary data.</text>
</comment>
<accession>A0ABQ8C3I3</accession>
<proteinExistence type="predicted"/>
<name>A0ABQ8C3I3_BRANA</name>
<organism evidence="3 4">
    <name type="scientific">Brassica napus</name>
    <name type="common">Rape</name>
    <dbReference type="NCBI Taxonomy" id="3708"/>
    <lineage>
        <taxon>Eukaryota</taxon>
        <taxon>Viridiplantae</taxon>
        <taxon>Streptophyta</taxon>
        <taxon>Embryophyta</taxon>
        <taxon>Tracheophyta</taxon>
        <taxon>Spermatophyta</taxon>
        <taxon>Magnoliopsida</taxon>
        <taxon>eudicotyledons</taxon>
        <taxon>Gunneridae</taxon>
        <taxon>Pentapetalae</taxon>
        <taxon>rosids</taxon>
        <taxon>malvids</taxon>
        <taxon>Brassicales</taxon>
        <taxon>Brassicaceae</taxon>
        <taxon>Brassiceae</taxon>
        <taxon>Brassica</taxon>
    </lineage>
</organism>
<evidence type="ECO:0000259" key="1">
    <source>
        <dbReference type="Pfam" id="PF13456"/>
    </source>
</evidence>
<feature type="domain" description="RNase H type-1" evidence="1">
    <location>
        <begin position="6"/>
        <end position="81"/>
    </location>
</feature>